<dbReference type="AlphaFoldDB" id="A0AAV9UIM2"/>
<accession>A0AAV9UIM2</accession>
<dbReference type="EMBL" id="JAVHNS010000010">
    <property type="protein sequence ID" value="KAK6342208.1"/>
    <property type="molecule type" value="Genomic_DNA"/>
</dbReference>
<evidence type="ECO:0008006" key="3">
    <source>
        <dbReference type="Google" id="ProtNLM"/>
    </source>
</evidence>
<dbReference type="Proteomes" id="UP001373714">
    <property type="component" value="Unassembled WGS sequence"/>
</dbReference>
<comment type="caution">
    <text evidence="1">The sequence shown here is derived from an EMBL/GenBank/DDBJ whole genome shotgun (WGS) entry which is preliminary data.</text>
</comment>
<evidence type="ECO:0000313" key="2">
    <source>
        <dbReference type="Proteomes" id="UP001373714"/>
    </source>
</evidence>
<evidence type="ECO:0000313" key="1">
    <source>
        <dbReference type="EMBL" id="KAK6342208.1"/>
    </source>
</evidence>
<reference evidence="1 2" key="1">
    <citation type="submission" date="2019-10" db="EMBL/GenBank/DDBJ databases">
        <authorList>
            <person name="Palmer J.M."/>
        </authorList>
    </citation>
    <scope>NUCLEOTIDE SEQUENCE [LARGE SCALE GENOMIC DNA]</scope>
    <source>
        <strain evidence="1 2">TWF730</strain>
    </source>
</reference>
<proteinExistence type="predicted"/>
<organism evidence="1 2">
    <name type="scientific">Orbilia blumenaviensis</name>
    <dbReference type="NCBI Taxonomy" id="1796055"/>
    <lineage>
        <taxon>Eukaryota</taxon>
        <taxon>Fungi</taxon>
        <taxon>Dikarya</taxon>
        <taxon>Ascomycota</taxon>
        <taxon>Pezizomycotina</taxon>
        <taxon>Orbiliomycetes</taxon>
        <taxon>Orbiliales</taxon>
        <taxon>Orbiliaceae</taxon>
        <taxon>Orbilia</taxon>
    </lineage>
</organism>
<sequence>MATLESLPHDIRFIILTSLIQTRDWQALYSLISTSRPFFTTFQLHRKHFIHAFLRKEYILETQLILALNRLNALPASQETWALVIKVIYKYTEAGVPESSYMDFQDNVLDEAGYYFNEELTRGDGVDSEGWDPVEIRDIHEAVLIPASRFLEEQRHPCASTSSCTISGVRVHIPRVGLEQQQEQRKTTDGGMWAPSVTEYIRVFKAFYRVWCLVVIYSVKYQHGDAPFGYQLVDTFEYLVGETRESWGFWGAKVVEIIGHYLVWGLDDVIQNAVDTDEGGDSGSGRISKFNVPPVLCGCTTSPSPRHAHQDFIGNLFRHDFGAVLRAFGNRPVMEQLIQDAINRPPAPPFCSPLDKSFNNGNRPCPGRLTTFLTSISQEYLPHDGKYVALWSSVIARPVFTPIMREERNHRDMKERYDRGLLGSNFKDWISMGVDFVKGSIDLWGVVWDDERLVEWGYWLPEVFDDTSAW</sequence>
<keyword evidence="2" id="KW-1185">Reference proteome</keyword>
<name>A0AAV9UIM2_9PEZI</name>
<gene>
    <name evidence="1" type="ORF">TWF730_001686</name>
</gene>
<protein>
    <recommendedName>
        <fullName evidence="3">F-box domain-containing protein</fullName>
    </recommendedName>
</protein>